<dbReference type="GeneID" id="25726360"/>
<evidence type="ECO:0000259" key="10">
    <source>
        <dbReference type="PROSITE" id="PS51387"/>
    </source>
</evidence>
<evidence type="ECO:0000256" key="4">
    <source>
        <dbReference type="ARBA" id="ARBA00022630"/>
    </source>
</evidence>
<keyword evidence="8" id="KW-0496">Mitochondrion</keyword>
<dbReference type="GO" id="GO:1903457">
    <property type="term" value="P:lactate catabolic process"/>
    <property type="evidence" value="ECO:0007669"/>
    <property type="project" value="TreeGrafter"/>
</dbReference>
<comment type="cofactor">
    <cofactor evidence="1">
        <name>FAD</name>
        <dbReference type="ChEBI" id="CHEBI:57692"/>
    </cofactor>
</comment>
<dbReference type="InterPro" id="IPR016164">
    <property type="entry name" value="FAD-linked_Oxase-like_C"/>
</dbReference>
<dbReference type="FunFam" id="1.10.45.10:FF:000001">
    <property type="entry name" value="D-lactate dehydrogenase mitochondrial"/>
    <property type="match status" value="1"/>
</dbReference>
<dbReference type="Pfam" id="PF01565">
    <property type="entry name" value="FAD_binding_4"/>
    <property type="match status" value="1"/>
</dbReference>
<evidence type="ECO:0000313" key="12">
    <source>
        <dbReference type="Proteomes" id="UP000054498"/>
    </source>
</evidence>
<feature type="domain" description="FAD-binding PCMH-type" evidence="10">
    <location>
        <begin position="1"/>
        <end position="171"/>
    </location>
</feature>
<dbReference type="RefSeq" id="XP_013906729.1">
    <property type="nucleotide sequence ID" value="XM_014051275.1"/>
</dbReference>
<evidence type="ECO:0000313" key="11">
    <source>
        <dbReference type="EMBL" id="KIZ07710.1"/>
    </source>
</evidence>
<dbReference type="InterPro" id="IPR036318">
    <property type="entry name" value="FAD-bd_PCMH-like_sf"/>
</dbReference>
<dbReference type="GO" id="GO:0004458">
    <property type="term" value="F:D-lactate dehydrogenase (cytochrome) activity"/>
    <property type="evidence" value="ECO:0007669"/>
    <property type="project" value="UniProtKB-EC"/>
</dbReference>
<evidence type="ECO:0000256" key="7">
    <source>
        <dbReference type="ARBA" id="ARBA00023002"/>
    </source>
</evidence>
<comment type="subcellular location">
    <subcellularLocation>
        <location evidence="2">Mitochondrion</location>
    </subcellularLocation>
</comment>
<evidence type="ECO:0000256" key="5">
    <source>
        <dbReference type="ARBA" id="ARBA00022827"/>
    </source>
</evidence>
<dbReference type="EMBL" id="KK100237">
    <property type="protein sequence ID" value="KIZ07710.1"/>
    <property type="molecule type" value="Genomic_DNA"/>
</dbReference>
<dbReference type="SUPFAM" id="SSF56176">
    <property type="entry name" value="FAD-binding/transporter-associated domain-like"/>
    <property type="match status" value="1"/>
</dbReference>
<dbReference type="KEGG" id="mng:MNEG_0242"/>
<evidence type="ECO:0000256" key="3">
    <source>
        <dbReference type="ARBA" id="ARBA00008000"/>
    </source>
</evidence>
<evidence type="ECO:0000256" key="1">
    <source>
        <dbReference type="ARBA" id="ARBA00001974"/>
    </source>
</evidence>
<dbReference type="AlphaFoldDB" id="A0A0D2MZ85"/>
<dbReference type="GO" id="GO:0071949">
    <property type="term" value="F:FAD binding"/>
    <property type="evidence" value="ECO:0007669"/>
    <property type="project" value="InterPro"/>
</dbReference>
<reference evidence="11 12" key="1">
    <citation type="journal article" date="2013" name="BMC Genomics">
        <title>Reconstruction of the lipid metabolism for the microalga Monoraphidium neglectum from its genome sequence reveals characteristics suitable for biofuel production.</title>
        <authorList>
            <person name="Bogen C."/>
            <person name="Al-Dilaimi A."/>
            <person name="Albersmeier A."/>
            <person name="Wichmann J."/>
            <person name="Grundmann M."/>
            <person name="Rupp O."/>
            <person name="Lauersen K.J."/>
            <person name="Blifernez-Klassen O."/>
            <person name="Kalinowski J."/>
            <person name="Goesmann A."/>
            <person name="Mussgnug J.H."/>
            <person name="Kruse O."/>
        </authorList>
    </citation>
    <scope>NUCLEOTIDE SEQUENCE [LARGE SCALE GENOMIC DNA]</scope>
    <source>
        <strain evidence="11 12">SAG 48.87</strain>
    </source>
</reference>
<sequence length="422" mass="44111">MPPELVLFPSSTEEVSRVLAACNASRTPVVPFGAGTSIEGHVAALAPGSVCLDMSRMNAVLQINAADMDCRVQAGVTRKQLNAELRDSGLHFPVDPGADATLGGMASTRASGTNAREQVLGLTAVLADGRVARLGTRARKSSAGYDLAHLLVGSEGTLGVITELAIRLHAVPEATAAAVCEFGSVEDAVEAVTAVMASSIPVARIEILDAAALRAVNAYNKTTFGESPTLFFEFIGSEAGVKEHAAAAGELAAAAGGRGFQWATSPEERRRLWEARHSAYWASLALRPGCKGFTTASRKVIEEAGLQSTLVGHVGDGNFHFILLIDPDDPSEVAKAEDAVRRMVQVAWDAGGTCTGEHGIGYGKLKYLREEHGEAPLQMMAAIKAALDPNGILNPGKLGSDAGDAALWQGDDHVLRRRAGEA</sequence>
<name>A0A0D2MZ85_9CHLO</name>
<dbReference type="InterPro" id="IPR006094">
    <property type="entry name" value="Oxid_FAD_bind_N"/>
</dbReference>
<organism evidence="11 12">
    <name type="scientific">Monoraphidium neglectum</name>
    <dbReference type="NCBI Taxonomy" id="145388"/>
    <lineage>
        <taxon>Eukaryota</taxon>
        <taxon>Viridiplantae</taxon>
        <taxon>Chlorophyta</taxon>
        <taxon>core chlorophytes</taxon>
        <taxon>Chlorophyceae</taxon>
        <taxon>CS clade</taxon>
        <taxon>Sphaeropleales</taxon>
        <taxon>Selenastraceae</taxon>
        <taxon>Monoraphidium</taxon>
    </lineage>
</organism>
<dbReference type="PANTHER" id="PTHR11748:SF111">
    <property type="entry name" value="D-LACTATE DEHYDROGENASE, MITOCHONDRIAL-RELATED"/>
    <property type="match status" value="1"/>
</dbReference>
<dbReference type="InterPro" id="IPR004113">
    <property type="entry name" value="FAD-bd_oxidored_4_C"/>
</dbReference>
<evidence type="ECO:0000256" key="8">
    <source>
        <dbReference type="ARBA" id="ARBA00023128"/>
    </source>
</evidence>
<gene>
    <name evidence="11" type="ORF">MNEG_0242</name>
</gene>
<dbReference type="Gene3D" id="3.30.465.10">
    <property type="match status" value="1"/>
</dbReference>
<protein>
    <recommendedName>
        <fullName evidence="9">D-lactate dehydrogenase (cytochrome)</fullName>
        <ecNumber evidence="9">1.1.2.4</ecNumber>
    </recommendedName>
</protein>
<dbReference type="EC" id="1.1.2.4" evidence="9"/>
<dbReference type="Proteomes" id="UP000054498">
    <property type="component" value="Unassembled WGS sequence"/>
</dbReference>
<keyword evidence="12" id="KW-1185">Reference proteome</keyword>
<dbReference type="GO" id="GO:0005739">
    <property type="term" value="C:mitochondrion"/>
    <property type="evidence" value="ECO:0007669"/>
    <property type="project" value="UniProtKB-SubCell"/>
</dbReference>
<evidence type="ECO:0000256" key="9">
    <source>
        <dbReference type="ARBA" id="ARBA00038897"/>
    </source>
</evidence>
<dbReference type="InterPro" id="IPR016171">
    <property type="entry name" value="Vanillyl_alc_oxidase_C-sub2"/>
</dbReference>
<dbReference type="STRING" id="145388.A0A0D2MZ85"/>
<evidence type="ECO:0000256" key="6">
    <source>
        <dbReference type="ARBA" id="ARBA00022946"/>
    </source>
</evidence>
<evidence type="ECO:0000256" key="2">
    <source>
        <dbReference type="ARBA" id="ARBA00004173"/>
    </source>
</evidence>
<dbReference type="SUPFAM" id="SSF55103">
    <property type="entry name" value="FAD-linked oxidases, C-terminal domain"/>
    <property type="match status" value="1"/>
</dbReference>
<dbReference type="FunFam" id="3.30.70.2740:FF:000001">
    <property type="entry name" value="D-lactate dehydrogenase mitochondrial"/>
    <property type="match status" value="1"/>
</dbReference>
<dbReference type="OrthoDB" id="5332616at2759"/>
<dbReference type="Gene3D" id="1.10.45.10">
    <property type="entry name" value="Vanillyl-alcohol Oxidase, Chain A, domain 4"/>
    <property type="match status" value="1"/>
</dbReference>
<keyword evidence="6" id="KW-0809">Transit peptide</keyword>
<dbReference type="PANTHER" id="PTHR11748">
    <property type="entry name" value="D-LACTATE DEHYDROGENASE"/>
    <property type="match status" value="1"/>
</dbReference>
<dbReference type="PROSITE" id="PS51387">
    <property type="entry name" value="FAD_PCMH"/>
    <property type="match status" value="1"/>
</dbReference>
<accession>A0A0D2MZ85</accession>
<proteinExistence type="inferred from homology"/>
<keyword evidence="5" id="KW-0274">FAD</keyword>
<dbReference type="Pfam" id="PF02913">
    <property type="entry name" value="FAD-oxidase_C"/>
    <property type="match status" value="1"/>
</dbReference>
<dbReference type="GO" id="GO:0008720">
    <property type="term" value="F:D-lactate dehydrogenase (NAD+) activity"/>
    <property type="evidence" value="ECO:0007669"/>
    <property type="project" value="TreeGrafter"/>
</dbReference>
<keyword evidence="7 11" id="KW-0560">Oxidoreductase</keyword>
<dbReference type="InterPro" id="IPR016169">
    <property type="entry name" value="FAD-bd_PCMH_sub2"/>
</dbReference>
<comment type="similarity">
    <text evidence="3">Belongs to the FAD-binding oxidoreductase/transferase type 4 family.</text>
</comment>
<dbReference type="Gene3D" id="3.30.70.2740">
    <property type="match status" value="1"/>
</dbReference>
<keyword evidence="4" id="KW-0285">Flavoprotein</keyword>
<dbReference type="InterPro" id="IPR016166">
    <property type="entry name" value="FAD-bd_PCMH"/>
</dbReference>